<dbReference type="OrthoDB" id="9780109at2"/>
<dbReference type="Pfam" id="PF01925">
    <property type="entry name" value="TauE"/>
    <property type="match status" value="1"/>
</dbReference>
<dbReference type="PANTHER" id="PTHR43701">
    <property type="entry name" value="MEMBRANE TRANSPORTER PROTEIN MJ0441-RELATED"/>
    <property type="match status" value="1"/>
</dbReference>
<dbReference type="RefSeq" id="WP_144971530.1">
    <property type="nucleotide sequence ID" value="NZ_CP036289.1"/>
</dbReference>
<feature type="transmembrane region" description="Helical" evidence="5">
    <location>
        <begin position="38"/>
        <end position="60"/>
    </location>
</feature>
<name>A0A518C5S8_9BACT</name>
<dbReference type="InterPro" id="IPR051598">
    <property type="entry name" value="TSUP/Inactive_protease-like"/>
</dbReference>
<evidence type="ECO:0000313" key="6">
    <source>
        <dbReference type="EMBL" id="QDU74580.1"/>
    </source>
</evidence>
<feature type="transmembrane region" description="Helical" evidence="5">
    <location>
        <begin position="67"/>
        <end position="85"/>
    </location>
</feature>
<gene>
    <name evidence="6" type="ORF">Pan97_15900</name>
</gene>
<feature type="transmembrane region" description="Helical" evidence="5">
    <location>
        <begin position="212"/>
        <end position="230"/>
    </location>
</feature>
<feature type="transmembrane region" description="Helical" evidence="5">
    <location>
        <begin position="145"/>
        <end position="167"/>
    </location>
</feature>
<sequence length="261" mass="27755">MFAVLAILFFAVAVVFSMLGQGGGVLYTPVQVWSGIDFHTAAANSLFLIMTMSLSSSIVFRKAKRIDWPLAIVLEIATTLGGFIGGFSSSYFSGSLLSVLFSGFVAVAGFFMVKSFRALGPARTEAFGVWQRTVGDQSYAVNMPVALPVSFAAGLVSGMVGVGGGILKVPMMVLLFGVPMEIAVGSSAFMVGMTATGGFAGHMINGHWNWKLSLFLAIAVFIGGQIGSRISVKTDKEKLKRYFGWFLLAIAVLMLVKAFLK</sequence>
<comment type="similarity">
    <text evidence="5">Belongs to the 4-toluene sulfonate uptake permease (TSUP) (TC 2.A.102) family.</text>
</comment>
<feature type="transmembrane region" description="Helical" evidence="5">
    <location>
        <begin position="242"/>
        <end position="260"/>
    </location>
</feature>
<protein>
    <recommendedName>
        <fullName evidence="5">Probable membrane transporter protein</fullName>
    </recommendedName>
</protein>
<evidence type="ECO:0000313" key="7">
    <source>
        <dbReference type="Proteomes" id="UP000318626"/>
    </source>
</evidence>
<proteinExistence type="inferred from homology"/>
<keyword evidence="5" id="KW-1003">Cell membrane</keyword>
<organism evidence="6 7">
    <name type="scientific">Bremerella volcania</name>
    <dbReference type="NCBI Taxonomy" id="2527984"/>
    <lineage>
        <taxon>Bacteria</taxon>
        <taxon>Pseudomonadati</taxon>
        <taxon>Planctomycetota</taxon>
        <taxon>Planctomycetia</taxon>
        <taxon>Pirellulales</taxon>
        <taxon>Pirellulaceae</taxon>
        <taxon>Bremerella</taxon>
    </lineage>
</organism>
<dbReference type="InterPro" id="IPR002781">
    <property type="entry name" value="TM_pro_TauE-like"/>
</dbReference>
<reference evidence="7" key="1">
    <citation type="submission" date="2019-02" db="EMBL/GenBank/DDBJ databases">
        <title>Deep-cultivation of Planctomycetes and their phenomic and genomic characterization uncovers novel biology.</title>
        <authorList>
            <person name="Wiegand S."/>
            <person name="Jogler M."/>
            <person name="Boedeker C."/>
            <person name="Pinto D."/>
            <person name="Vollmers J."/>
            <person name="Rivas-Marin E."/>
            <person name="Kohn T."/>
            <person name="Peeters S.H."/>
            <person name="Heuer A."/>
            <person name="Rast P."/>
            <person name="Oberbeckmann S."/>
            <person name="Bunk B."/>
            <person name="Jeske O."/>
            <person name="Meyerdierks A."/>
            <person name="Storesund J.E."/>
            <person name="Kallscheuer N."/>
            <person name="Luecker S."/>
            <person name="Lage O.M."/>
            <person name="Pohl T."/>
            <person name="Merkel B.J."/>
            <person name="Hornburger P."/>
            <person name="Mueller R.-W."/>
            <person name="Bruemmer F."/>
            <person name="Labrenz M."/>
            <person name="Spormann A.M."/>
            <person name="Op den Camp H."/>
            <person name="Overmann J."/>
            <person name="Amann R."/>
            <person name="Jetten M.S.M."/>
            <person name="Mascher T."/>
            <person name="Medema M.H."/>
            <person name="Devos D.P."/>
            <person name="Kaster A.-K."/>
            <person name="Ovreas L."/>
            <person name="Rohde M."/>
            <person name="Galperin M.Y."/>
            <person name="Jogler C."/>
        </authorList>
    </citation>
    <scope>NUCLEOTIDE SEQUENCE [LARGE SCALE GENOMIC DNA]</scope>
    <source>
        <strain evidence="7">Pan97</strain>
    </source>
</reference>
<dbReference type="PANTHER" id="PTHR43701:SF2">
    <property type="entry name" value="MEMBRANE TRANSPORTER PROTEIN YJNA-RELATED"/>
    <property type="match status" value="1"/>
</dbReference>
<dbReference type="Proteomes" id="UP000318626">
    <property type="component" value="Chromosome"/>
</dbReference>
<dbReference type="AlphaFoldDB" id="A0A518C5S8"/>
<feature type="transmembrane region" description="Helical" evidence="5">
    <location>
        <begin position="173"/>
        <end position="200"/>
    </location>
</feature>
<keyword evidence="7" id="KW-1185">Reference proteome</keyword>
<evidence type="ECO:0000256" key="4">
    <source>
        <dbReference type="ARBA" id="ARBA00023136"/>
    </source>
</evidence>
<feature type="transmembrane region" description="Helical" evidence="5">
    <location>
        <begin position="91"/>
        <end position="113"/>
    </location>
</feature>
<dbReference type="GO" id="GO:0005886">
    <property type="term" value="C:plasma membrane"/>
    <property type="evidence" value="ECO:0007669"/>
    <property type="project" value="UniProtKB-SubCell"/>
</dbReference>
<keyword evidence="2 5" id="KW-0812">Transmembrane</keyword>
<keyword evidence="3 5" id="KW-1133">Transmembrane helix</keyword>
<evidence type="ECO:0000256" key="2">
    <source>
        <dbReference type="ARBA" id="ARBA00022692"/>
    </source>
</evidence>
<evidence type="ECO:0000256" key="3">
    <source>
        <dbReference type="ARBA" id="ARBA00022989"/>
    </source>
</evidence>
<dbReference type="EMBL" id="CP036289">
    <property type="protein sequence ID" value="QDU74580.1"/>
    <property type="molecule type" value="Genomic_DNA"/>
</dbReference>
<comment type="subcellular location">
    <subcellularLocation>
        <location evidence="5">Cell membrane</location>
        <topology evidence="5">Multi-pass membrane protein</topology>
    </subcellularLocation>
    <subcellularLocation>
        <location evidence="1">Membrane</location>
        <topology evidence="1">Multi-pass membrane protein</topology>
    </subcellularLocation>
</comment>
<keyword evidence="4 5" id="KW-0472">Membrane</keyword>
<evidence type="ECO:0000256" key="1">
    <source>
        <dbReference type="ARBA" id="ARBA00004141"/>
    </source>
</evidence>
<evidence type="ECO:0000256" key="5">
    <source>
        <dbReference type="RuleBase" id="RU363041"/>
    </source>
</evidence>
<accession>A0A518C5S8</accession>
<dbReference type="KEGG" id="bvo:Pan97_15900"/>